<dbReference type="EMBL" id="JBHFNQ010000013">
    <property type="protein sequence ID" value="MFB2875524.1"/>
    <property type="molecule type" value="Genomic_DNA"/>
</dbReference>
<dbReference type="RefSeq" id="WP_413268684.1">
    <property type="nucleotide sequence ID" value="NZ_JBHFNQ010000013.1"/>
</dbReference>
<organism evidence="1 2">
    <name type="scientific">Floridaenema aerugineum BLCC-F46</name>
    <dbReference type="NCBI Taxonomy" id="3153654"/>
    <lineage>
        <taxon>Bacteria</taxon>
        <taxon>Bacillati</taxon>
        <taxon>Cyanobacteriota</taxon>
        <taxon>Cyanophyceae</taxon>
        <taxon>Oscillatoriophycideae</taxon>
        <taxon>Aerosakkonematales</taxon>
        <taxon>Aerosakkonemataceae</taxon>
        <taxon>Floridanema</taxon>
        <taxon>Floridanema aerugineum</taxon>
    </lineage>
</organism>
<sequence length="74" mass="8580">MVFFLQLVSRGFEISYFTKCDFSKSDNATHRCAIALPSFPKSDRTLIFCFYAIAHPHLFLKSDRTLIFCFYALA</sequence>
<evidence type="ECO:0000313" key="1">
    <source>
        <dbReference type="EMBL" id="MFB2875524.1"/>
    </source>
</evidence>
<keyword evidence="2" id="KW-1185">Reference proteome</keyword>
<evidence type="ECO:0000313" key="2">
    <source>
        <dbReference type="Proteomes" id="UP001576774"/>
    </source>
</evidence>
<comment type="caution">
    <text evidence="1">The sequence shown here is derived from an EMBL/GenBank/DDBJ whole genome shotgun (WGS) entry which is preliminary data.</text>
</comment>
<accession>A0ABV4WYC9</accession>
<reference evidence="1 2" key="1">
    <citation type="submission" date="2024-09" db="EMBL/GenBank/DDBJ databases">
        <title>Floridaenema gen nov. (Aerosakkonemataceae, Aerosakkonematales ord. nov., Cyanobacteria) from benthic tropical and subtropical fresh waters, with the description of four new species.</title>
        <authorList>
            <person name="Moretto J.A."/>
            <person name="Berthold D.E."/>
            <person name="Lefler F.W."/>
            <person name="Huang I.-S."/>
            <person name="Laughinghouse H. IV."/>
        </authorList>
    </citation>
    <scope>NUCLEOTIDE SEQUENCE [LARGE SCALE GENOMIC DNA]</scope>
    <source>
        <strain evidence="1 2">BLCC-F46</strain>
    </source>
</reference>
<gene>
    <name evidence="1" type="ORF">ACE1CC_01385</name>
</gene>
<dbReference type="Proteomes" id="UP001576774">
    <property type="component" value="Unassembled WGS sequence"/>
</dbReference>
<name>A0ABV4WYC9_9CYAN</name>
<proteinExistence type="predicted"/>
<protein>
    <submittedName>
        <fullName evidence="1">Uncharacterized protein</fullName>
    </submittedName>
</protein>